<sequence length="207" mass="23133">MAVLLLFCLPLIFFAYAFQLEARNKHIFIFFIGIAATALFLLTVSFFSAKTDRYIGSLGSYFFYSFFIDTFIPLCIVLLIALIFSGFNTLTMTAALFGFFTVKIYEQLFLASAHLHITPIVLSIIMYAGALFMLDALLHFCADITFYYAIACALCFLLFIGILILGTFALGLRYFKGNPIVYGSILAGITLIGMGLHFILYRHGNAD</sequence>
<evidence type="ECO:0000256" key="1">
    <source>
        <dbReference type="SAM" id="Phobius"/>
    </source>
</evidence>
<dbReference type="OrthoDB" id="359670at2"/>
<gene>
    <name evidence="2" type="ORF">TREVI0001_0156</name>
</gene>
<feature type="transmembrane region" description="Helical" evidence="1">
    <location>
        <begin position="27"/>
        <end position="49"/>
    </location>
</feature>
<dbReference type="eggNOG" id="ENOG5031BZN">
    <property type="taxonomic scope" value="Bacteria"/>
</dbReference>
<accession>C8PTL7</accession>
<dbReference type="Proteomes" id="UP000004509">
    <property type="component" value="Unassembled WGS sequence"/>
</dbReference>
<keyword evidence="1" id="KW-0812">Transmembrane</keyword>
<organism evidence="2 3">
    <name type="scientific">Treponema vincentii ATCC 35580</name>
    <dbReference type="NCBI Taxonomy" id="596324"/>
    <lineage>
        <taxon>Bacteria</taxon>
        <taxon>Pseudomonadati</taxon>
        <taxon>Spirochaetota</taxon>
        <taxon>Spirochaetia</taxon>
        <taxon>Spirochaetales</taxon>
        <taxon>Treponemataceae</taxon>
        <taxon>Treponema</taxon>
    </lineage>
</organism>
<feature type="transmembrane region" description="Helical" evidence="1">
    <location>
        <begin position="180"/>
        <end position="201"/>
    </location>
</feature>
<keyword evidence="1" id="KW-0472">Membrane</keyword>
<evidence type="ECO:0000313" key="2">
    <source>
        <dbReference type="EMBL" id="EEV19263.1"/>
    </source>
</evidence>
<dbReference type="EMBL" id="ACYH01000068">
    <property type="protein sequence ID" value="EEV19263.1"/>
    <property type="molecule type" value="Genomic_DNA"/>
</dbReference>
<feature type="transmembrane region" description="Helical" evidence="1">
    <location>
        <begin position="146"/>
        <end position="168"/>
    </location>
</feature>
<feature type="transmembrane region" description="Helical" evidence="1">
    <location>
        <begin position="61"/>
        <end position="84"/>
    </location>
</feature>
<reference evidence="2 3" key="1">
    <citation type="submission" date="2009-07" db="EMBL/GenBank/DDBJ databases">
        <authorList>
            <person name="Madupu R."/>
            <person name="Sebastian Y."/>
            <person name="Durkin A.S."/>
            <person name="Torralba M."/>
            <person name="Methe B."/>
            <person name="Sutton G.G."/>
            <person name="Strausberg R.L."/>
            <person name="Nelson K.E."/>
        </authorList>
    </citation>
    <scope>NUCLEOTIDE SEQUENCE [LARGE SCALE GENOMIC DNA]</scope>
    <source>
        <strain evidence="2 3">ATCC 35580</strain>
    </source>
</reference>
<dbReference type="AlphaFoldDB" id="C8PTL7"/>
<evidence type="ECO:0000313" key="3">
    <source>
        <dbReference type="Proteomes" id="UP000004509"/>
    </source>
</evidence>
<feature type="transmembrane region" description="Helical" evidence="1">
    <location>
        <begin position="120"/>
        <end position="140"/>
    </location>
</feature>
<protein>
    <submittedName>
        <fullName evidence="2">Uncharacterized protein</fullName>
    </submittedName>
</protein>
<keyword evidence="1" id="KW-1133">Transmembrane helix</keyword>
<comment type="caution">
    <text evidence="2">The sequence shown here is derived from an EMBL/GenBank/DDBJ whole genome shotgun (WGS) entry which is preliminary data.</text>
</comment>
<proteinExistence type="predicted"/>
<name>C8PTL7_9SPIR</name>